<accession>A0A7H1NP65</accession>
<keyword evidence="2" id="KW-1185">Reference proteome</keyword>
<sequence>MSKSKIEWTGSTWNPVVGCSLASRGCTNCYAMKMASRLEAMGVGKYQNLVHKTGKNIVWNGVVREDWEAANTRFPKKGNHRVFFCQLHG</sequence>
<dbReference type="RefSeq" id="WP_203414023.1">
    <property type="nucleotide sequence ID" value="NZ_CP060244.1"/>
</dbReference>
<dbReference type="InterPro" id="IPR011101">
    <property type="entry name" value="DUF5131"/>
</dbReference>
<evidence type="ECO:0000313" key="1">
    <source>
        <dbReference type="EMBL" id="QNT77575.1"/>
    </source>
</evidence>
<dbReference type="EMBL" id="CP060244">
    <property type="protein sequence ID" value="QNT77575.1"/>
    <property type="molecule type" value="Genomic_DNA"/>
</dbReference>
<protein>
    <recommendedName>
        <fullName evidence="3">DUF5131 family protein</fullName>
    </recommendedName>
</protein>
<organism evidence="1 2">
    <name type="scientific">Entomobacter blattae</name>
    <dbReference type="NCBI Taxonomy" id="2762277"/>
    <lineage>
        <taxon>Bacteria</taxon>
        <taxon>Pseudomonadati</taxon>
        <taxon>Pseudomonadota</taxon>
        <taxon>Alphaproteobacteria</taxon>
        <taxon>Acetobacterales</taxon>
        <taxon>Acetobacteraceae</taxon>
        <taxon>Entomobacter</taxon>
    </lineage>
</organism>
<evidence type="ECO:0008006" key="3">
    <source>
        <dbReference type="Google" id="ProtNLM"/>
    </source>
</evidence>
<reference evidence="1 2" key="1">
    <citation type="submission" date="2020-08" db="EMBL/GenBank/DDBJ databases">
        <title>Complete genome sequence of Entomobacter blattae G55GP.</title>
        <authorList>
            <person name="Poehlein A."/>
            <person name="Guzman J."/>
            <person name="Daniel R."/>
            <person name="Vilcinskas A."/>
        </authorList>
    </citation>
    <scope>NUCLEOTIDE SEQUENCE [LARGE SCALE GENOMIC DNA]</scope>
    <source>
        <strain evidence="1 2">G55GP</strain>
    </source>
</reference>
<gene>
    <name evidence="1" type="ORF">JGUZn3_03180</name>
</gene>
<name>A0A7H1NP65_9PROT</name>
<proteinExistence type="predicted"/>
<dbReference type="Pfam" id="PF07505">
    <property type="entry name" value="DUF5131"/>
    <property type="match status" value="1"/>
</dbReference>
<dbReference type="Proteomes" id="UP000516349">
    <property type="component" value="Chromosome"/>
</dbReference>
<dbReference type="KEGG" id="ebla:JGUZn3_03180"/>
<dbReference type="AlphaFoldDB" id="A0A7H1NP65"/>
<evidence type="ECO:0000313" key="2">
    <source>
        <dbReference type="Proteomes" id="UP000516349"/>
    </source>
</evidence>